<dbReference type="OrthoDB" id="8451706at2"/>
<evidence type="ECO:0000313" key="1">
    <source>
        <dbReference type="EMBL" id="RCW84490.1"/>
    </source>
</evidence>
<dbReference type="AlphaFoldDB" id="A0A368YWA8"/>
<comment type="caution">
    <text evidence="1">The sequence shown here is derived from an EMBL/GenBank/DDBJ whole genome shotgun (WGS) entry which is preliminary data.</text>
</comment>
<evidence type="ECO:0000313" key="2">
    <source>
        <dbReference type="Proteomes" id="UP000253324"/>
    </source>
</evidence>
<sequence>MSRLDTTVRVFIVEGRLTITAIKYPCAKDALHAVHKHPVLQVEVEGEDIMLPEEFMTYCADRGLKN</sequence>
<dbReference type="EMBL" id="QPJM01000004">
    <property type="protein sequence ID" value="RCW84490.1"/>
    <property type="molecule type" value="Genomic_DNA"/>
</dbReference>
<keyword evidence="2" id="KW-1185">Reference proteome</keyword>
<name>A0A368YWA8_9HYPH</name>
<organism evidence="1 2">
    <name type="scientific">Phyllobacterium bourgognense</name>
    <dbReference type="NCBI Taxonomy" id="314236"/>
    <lineage>
        <taxon>Bacteria</taxon>
        <taxon>Pseudomonadati</taxon>
        <taxon>Pseudomonadota</taxon>
        <taxon>Alphaproteobacteria</taxon>
        <taxon>Hyphomicrobiales</taxon>
        <taxon>Phyllobacteriaceae</taxon>
        <taxon>Phyllobacterium</taxon>
    </lineage>
</organism>
<dbReference type="Proteomes" id="UP000253324">
    <property type="component" value="Unassembled WGS sequence"/>
</dbReference>
<protein>
    <submittedName>
        <fullName evidence="1">Uncharacterized protein</fullName>
    </submittedName>
</protein>
<gene>
    <name evidence="1" type="ORF">C7476_104245</name>
</gene>
<reference evidence="1 2" key="1">
    <citation type="submission" date="2018-07" db="EMBL/GenBank/DDBJ databases">
        <title>Genomic Encyclopedia of Type Strains, Phase III (KMG-III): the genomes of soil and plant-associated and newly described type strains.</title>
        <authorList>
            <person name="Whitman W."/>
        </authorList>
    </citation>
    <scope>NUCLEOTIDE SEQUENCE [LARGE SCALE GENOMIC DNA]</scope>
    <source>
        <strain evidence="1 2">31-25a</strain>
    </source>
</reference>
<accession>A0A368YWA8</accession>
<dbReference type="RefSeq" id="WP_114429761.1">
    <property type="nucleotide sequence ID" value="NZ_QPJM01000004.1"/>
</dbReference>
<proteinExistence type="predicted"/>